<evidence type="ECO:0000259" key="3">
    <source>
        <dbReference type="PROSITE" id="PS50977"/>
    </source>
</evidence>
<feature type="DNA-binding region" description="H-T-H motif" evidence="2">
    <location>
        <begin position="32"/>
        <end position="51"/>
    </location>
</feature>
<proteinExistence type="predicted"/>
<evidence type="ECO:0000256" key="1">
    <source>
        <dbReference type="ARBA" id="ARBA00023125"/>
    </source>
</evidence>
<dbReference type="AlphaFoldDB" id="A0A1I1MRU6"/>
<reference evidence="4 5" key="1">
    <citation type="submission" date="2016-10" db="EMBL/GenBank/DDBJ databases">
        <authorList>
            <person name="de Groot N.N."/>
        </authorList>
    </citation>
    <scope>NUCLEOTIDE SEQUENCE [LARGE SCALE GENOMIC DNA]</scope>
    <source>
        <strain evidence="4 5">DSM 26130</strain>
    </source>
</reference>
<dbReference type="PRINTS" id="PR00455">
    <property type="entry name" value="HTHTETR"/>
</dbReference>
<dbReference type="OrthoDB" id="836882at2"/>
<protein>
    <submittedName>
        <fullName evidence="4">Transcriptional regulator, TetR family</fullName>
    </submittedName>
</protein>
<dbReference type="Gene3D" id="1.10.357.10">
    <property type="entry name" value="Tetracycline Repressor, domain 2"/>
    <property type="match status" value="1"/>
</dbReference>
<dbReference type="EMBL" id="FOLQ01000002">
    <property type="protein sequence ID" value="SFC87885.1"/>
    <property type="molecule type" value="Genomic_DNA"/>
</dbReference>
<dbReference type="GO" id="GO:0003700">
    <property type="term" value="F:DNA-binding transcription factor activity"/>
    <property type="evidence" value="ECO:0007669"/>
    <property type="project" value="TreeGrafter"/>
</dbReference>
<gene>
    <name evidence="4" type="ORF">SAMN05216167_102679</name>
</gene>
<dbReference type="PANTHER" id="PTHR30055:SF153">
    <property type="entry name" value="HTH-TYPE TRANSCRIPTIONAL REPRESSOR RV3405C"/>
    <property type="match status" value="1"/>
</dbReference>
<evidence type="ECO:0000256" key="2">
    <source>
        <dbReference type="PROSITE-ProRule" id="PRU00335"/>
    </source>
</evidence>
<dbReference type="SUPFAM" id="SSF46689">
    <property type="entry name" value="Homeodomain-like"/>
    <property type="match status" value="1"/>
</dbReference>
<organism evidence="4 5">
    <name type="scientific">Spirosoma endophyticum</name>
    <dbReference type="NCBI Taxonomy" id="662367"/>
    <lineage>
        <taxon>Bacteria</taxon>
        <taxon>Pseudomonadati</taxon>
        <taxon>Bacteroidota</taxon>
        <taxon>Cytophagia</taxon>
        <taxon>Cytophagales</taxon>
        <taxon>Cytophagaceae</taxon>
        <taxon>Spirosoma</taxon>
    </lineage>
</organism>
<name>A0A1I1MRU6_9BACT</name>
<dbReference type="InterPro" id="IPR050109">
    <property type="entry name" value="HTH-type_TetR-like_transc_reg"/>
</dbReference>
<keyword evidence="5" id="KW-1185">Reference proteome</keyword>
<dbReference type="InterPro" id="IPR001647">
    <property type="entry name" value="HTH_TetR"/>
</dbReference>
<dbReference type="Pfam" id="PF00440">
    <property type="entry name" value="TetR_N"/>
    <property type="match status" value="1"/>
</dbReference>
<sequence>MDTNQRNRAATTRRIVDALEQILSTDGLEGVGVGTIAEKANVSKVLIYRYFGGIEGLLEYYVRLGRLVPHLTSALLEQIQPVHPQDLATIWSTQVLKLFRQFRASRPARQLLKATVKEKDPRAETISKNLDSELTSLVEQLPFVEGGDHLAASAVILSALSYLTIQAQNDRPVVGIDLRSEEGWQRIEEAVKLIYTALNKVAMESSTTRMVLKPASVVPGLW</sequence>
<dbReference type="PANTHER" id="PTHR30055">
    <property type="entry name" value="HTH-TYPE TRANSCRIPTIONAL REGULATOR RUTR"/>
    <property type="match status" value="1"/>
</dbReference>
<keyword evidence="1 2" id="KW-0238">DNA-binding</keyword>
<dbReference type="InterPro" id="IPR009057">
    <property type="entry name" value="Homeodomain-like_sf"/>
</dbReference>
<dbReference type="RefSeq" id="WP_093824831.1">
    <property type="nucleotide sequence ID" value="NZ_FOLQ01000002.1"/>
</dbReference>
<dbReference type="STRING" id="662367.SAMN05216167_102679"/>
<evidence type="ECO:0000313" key="5">
    <source>
        <dbReference type="Proteomes" id="UP000198598"/>
    </source>
</evidence>
<dbReference type="Proteomes" id="UP000198598">
    <property type="component" value="Unassembled WGS sequence"/>
</dbReference>
<dbReference type="GO" id="GO:0000976">
    <property type="term" value="F:transcription cis-regulatory region binding"/>
    <property type="evidence" value="ECO:0007669"/>
    <property type="project" value="TreeGrafter"/>
</dbReference>
<accession>A0A1I1MRU6</accession>
<dbReference type="PROSITE" id="PS50977">
    <property type="entry name" value="HTH_TETR_2"/>
    <property type="match status" value="1"/>
</dbReference>
<evidence type="ECO:0000313" key="4">
    <source>
        <dbReference type="EMBL" id="SFC87885.1"/>
    </source>
</evidence>
<feature type="domain" description="HTH tetR-type" evidence="3">
    <location>
        <begin position="9"/>
        <end position="69"/>
    </location>
</feature>